<reference evidence="2" key="2">
    <citation type="submission" date="2017-06" db="EMBL/GenBank/DDBJ databases">
        <title>WGS assembly of Brachypodium distachyon.</title>
        <authorList>
            <consortium name="The International Brachypodium Initiative"/>
            <person name="Lucas S."/>
            <person name="Harmon-Smith M."/>
            <person name="Lail K."/>
            <person name="Tice H."/>
            <person name="Grimwood J."/>
            <person name="Bruce D."/>
            <person name="Barry K."/>
            <person name="Shu S."/>
            <person name="Lindquist E."/>
            <person name="Wang M."/>
            <person name="Pitluck S."/>
            <person name="Vogel J.P."/>
            <person name="Garvin D.F."/>
            <person name="Mockler T.C."/>
            <person name="Schmutz J."/>
            <person name="Rokhsar D."/>
            <person name="Bevan M.W."/>
        </authorList>
    </citation>
    <scope>NUCLEOTIDE SEQUENCE</scope>
    <source>
        <strain evidence="2">Bd21</strain>
    </source>
</reference>
<evidence type="ECO:0000256" key="1">
    <source>
        <dbReference type="SAM" id="MobiDB-lite"/>
    </source>
</evidence>
<dbReference type="EMBL" id="CM000882">
    <property type="protein sequence ID" value="PNT67170.1"/>
    <property type="molecule type" value="Genomic_DNA"/>
</dbReference>
<feature type="region of interest" description="Disordered" evidence="1">
    <location>
        <begin position="1"/>
        <end position="76"/>
    </location>
</feature>
<sequence>MTTNWSTDALYEDDVDEDEDDHQSRKCGRSSEAEQSTGDSYQHEVPEEMIPSNATAASDEPRPRSPSPSAPLTKKAKVAVKPKGCLRIFDVWSSGSSNHALFQNHSFCLLGFLLSGLTSSRNPQ</sequence>
<dbReference type="Gramene" id="PNT67170">
    <property type="protein sequence ID" value="PNT67170"/>
    <property type="gene ID" value="BRADI_3g22045v3"/>
</dbReference>
<dbReference type="InParanoid" id="A0A2K2CYR6"/>
<evidence type="ECO:0000313" key="3">
    <source>
        <dbReference type="EnsemblPlants" id="PNT67170"/>
    </source>
</evidence>
<protein>
    <submittedName>
        <fullName evidence="2 3">Uncharacterized protein</fullName>
    </submittedName>
</protein>
<gene>
    <name evidence="2" type="ORF">BRADI_3g22045v3</name>
</gene>
<dbReference type="EnsemblPlants" id="PNT67170">
    <property type="protein sequence ID" value="PNT67170"/>
    <property type="gene ID" value="BRADI_3g22045v3"/>
</dbReference>
<accession>A0A2K2CYR6</accession>
<evidence type="ECO:0000313" key="2">
    <source>
        <dbReference type="EMBL" id="PNT67170.1"/>
    </source>
</evidence>
<keyword evidence="4" id="KW-1185">Reference proteome</keyword>
<evidence type="ECO:0000313" key="4">
    <source>
        <dbReference type="Proteomes" id="UP000008810"/>
    </source>
</evidence>
<dbReference type="AlphaFoldDB" id="A0A2K2CYR6"/>
<organism evidence="2">
    <name type="scientific">Brachypodium distachyon</name>
    <name type="common">Purple false brome</name>
    <name type="synonym">Trachynia distachya</name>
    <dbReference type="NCBI Taxonomy" id="15368"/>
    <lineage>
        <taxon>Eukaryota</taxon>
        <taxon>Viridiplantae</taxon>
        <taxon>Streptophyta</taxon>
        <taxon>Embryophyta</taxon>
        <taxon>Tracheophyta</taxon>
        <taxon>Spermatophyta</taxon>
        <taxon>Magnoliopsida</taxon>
        <taxon>Liliopsida</taxon>
        <taxon>Poales</taxon>
        <taxon>Poaceae</taxon>
        <taxon>BOP clade</taxon>
        <taxon>Pooideae</taxon>
        <taxon>Stipodae</taxon>
        <taxon>Brachypodieae</taxon>
        <taxon>Brachypodium</taxon>
    </lineage>
</organism>
<proteinExistence type="predicted"/>
<reference evidence="2 3" key="1">
    <citation type="journal article" date="2010" name="Nature">
        <title>Genome sequencing and analysis of the model grass Brachypodium distachyon.</title>
        <authorList>
            <consortium name="International Brachypodium Initiative"/>
        </authorList>
    </citation>
    <scope>NUCLEOTIDE SEQUENCE [LARGE SCALE GENOMIC DNA]</scope>
    <source>
        <strain evidence="2 3">Bd21</strain>
    </source>
</reference>
<dbReference type="Proteomes" id="UP000008810">
    <property type="component" value="Chromosome 3"/>
</dbReference>
<reference evidence="3" key="3">
    <citation type="submission" date="2018-08" db="UniProtKB">
        <authorList>
            <consortium name="EnsemblPlants"/>
        </authorList>
    </citation>
    <scope>IDENTIFICATION</scope>
    <source>
        <strain evidence="3">cv. Bd21</strain>
    </source>
</reference>
<name>A0A2K2CYR6_BRADI</name>
<feature type="compositionally biased region" description="Acidic residues" evidence="1">
    <location>
        <begin position="10"/>
        <end position="21"/>
    </location>
</feature>